<keyword evidence="6 10" id="KW-0472">Membrane</keyword>
<keyword evidence="9" id="KW-0807">Transducer</keyword>
<evidence type="ECO:0000256" key="1">
    <source>
        <dbReference type="ARBA" id="ARBA00004651"/>
    </source>
</evidence>
<dbReference type="Pfam" id="PF00001">
    <property type="entry name" value="7tm_1"/>
    <property type="match status" value="1"/>
</dbReference>
<dbReference type="PRINTS" id="PR00237">
    <property type="entry name" value="GPCRRHODOPSN"/>
</dbReference>
<feature type="domain" description="G-protein coupled receptors family 1 profile" evidence="11">
    <location>
        <begin position="98"/>
        <end position="371"/>
    </location>
</feature>
<proteinExistence type="predicted"/>
<feature type="transmembrane region" description="Helical" evidence="10">
    <location>
        <begin position="197"/>
        <end position="219"/>
    </location>
</feature>
<evidence type="ECO:0000313" key="13">
    <source>
        <dbReference type="Proteomes" id="UP001557470"/>
    </source>
</evidence>
<evidence type="ECO:0000256" key="3">
    <source>
        <dbReference type="ARBA" id="ARBA00022692"/>
    </source>
</evidence>
<keyword evidence="8" id="KW-0325">Glycoprotein</keyword>
<evidence type="ECO:0000313" key="12">
    <source>
        <dbReference type="EMBL" id="KAL0967328.1"/>
    </source>
</evidence>
<dbReference type="InterPro" id="IPR017452">
    <property type="entry name" value="GPCR_Rhodpsn_7TM"/>
</dbReference>
<dbReference type="SUPFAM" id="SSF81321">
    <property type="entry name" value="Family A G protein-coupled receptor-like"/>
    <property type="match status" value="1"/>
</dbReference>
<dbReference type="Proteomes" id="UP001557470">
    <property type="component" value="Unassembled WGS sequence"/>
</dbReference>
<keyword evidence="7" id="KW-0675">Receptor</keyword>
<feature type="transmembrane region" description="Helical" evidence="10">
    <location>
        <begin position="312"/>
        <end position="335"/>
    </location>
</feature>
<evidence type="ECO:0000256" key="4">
    <source>
        <dbReference type="ARBA" id="ARBA00022989"/>
    </source>
</evidence>
<dbReference type="PROSITE" id="PS50262">
    <property type="entry name" value="G_PROTEIN_RECEP_F1_2"/>
    <property type="match status" value="1"/>
</dbReference>
<evidence type="ECO:0000256" key="10">
    <source>
        <dbReference type="SAM" id="Phobius"/>
    </source>
</evidence>
<keyword evidence="2" id="KW-1003">Cell membrane</keyword>
<organism evidence="12 13">
    <name type="scientific">Umbra pygmaea</name>
    <name type="common">Eastern mudminnow</name>
    <dbReference type="NCBI Taxonomy" id="75934"/>
    <lineage>
        <taxon>Eukaryota</taxon>
        <taxon>Metazoa</taxon>
        <taxon>Chordata</taxon>
        <taxon>Craniata</taxon>
        <taxon>Vertebrata</taxon>
        <taxon>Euteleostomi</taxon>
        <taxon>Actinopterygii</taxon>
        <taxon>Neopterygii</taxon>
        <taxon>Teleostei</taxon>
        <taxon>Protacanthopterygii</taxon>
        <taxon>Esociformes</taxon>
        <taxon>Umbridae</taxon>
        <taxon>Umbra</taxon>
    </lineage>
</organism>
<dbReference type="GO" id="GO:0004930">
    <property type="term" value="F:G protein-coupled receptor activity"/>
    <property type="evidence" value="ECO:0007669"/>
    <property type="project" value="UniProtKB-KW"/>
</dbReference>
<feature type="transmembrane region" description="Helical" evidence="10">
    <location>
        <begin position="355"/>
        <end position="373"/>
    </location>
</feature>
<evidence type="ECO:0000256" key="2">
    <source>
        <dbReference type="ARBA" id="ARBA00022475"/>
    </source>
</evidence>
<dbReference type="AlphaFoldDB" id="A0ABD0WBU7"/>
<keyword evidence="4 10" id="KW-1133">Transmembrane helix</keyword>
<dbReference type="PANTHER" id="PTHR24245">
    <property type="entry name" value="G-PROTEIN COUPLED RECEPTOR"/>
    <property type="match status" value="1"/>
</dbReference>
<reference evidence="12 13" key="1">
    <citation type="submission" date="2024-06" db="EMBL/GenBank/DDBJ databases">
        <authorList>
            <person name="Pan Q."/>
            <person name="Wen M."/>
            <person name="Jouanno E."/>
            <person name="Zahm M."/>
            <person name="Klopp C."/>
            <person name="Cabau C."/>
            <person name="Louis A."/>
            <person name="Berthelot C."/>
            <person name="Parey E."/>
            <person name="Roest Crollius H."/>
            <person name="Montfort J."/>
            <person name="Robinson-Rechavi M."/>
            <person name="Bouchez O."/>
            <person name="Lampietro C."/>
            <person name="Lopez Roques C."/>
            <person name="Donnadieu C."/>
            <person name="Postlethwait J."/>
            <person name="Bobe J."/>
            <person name="Verreycken H."/>
            <person name="Guiguen Y."/>
        </authorList>
    </citation>
    <scope>NUCLEOTIDE SEQUENCE [LARGE SCALE GENOMIC DNA]</scope>
    <source>
        <strain evidence="12">Up_M1</strain>
        <tissue evidence="12">Testis</tissue>
    </source>
</reference>
<evidence type="ECO:0000256" key="9">
    <source>
        <dbReference type="ARBA" id="ARBA00023224"/>
    </source>
</evidence>
<feature type="transmembrane region" description="Helical" evidence="10">
    <location>
        <begin position="239"/>
        <end position="262"/>
    </location>
</feature>
<evidence type="ECO:0000256" key="7">
    <source>
        <dbReference type="ARBA" id="ARBA00023170"/>
    </source>
</evidence>
<evidence type="ECO:0000259" key="11">
    <source>
        <dbReference type="PROSITE" id="PS50262"/>
    </source>
</evidence>
<protein>
    <recommendedName>
        <fullName evidence="11">G-protein coupled receptors family 1 profile domain-containing protein</fullName>
    </recommendedName>
</protein>
<feature type="transmembrane region" description="Helical" evidence="10">
    <location>
        <begin position="118"/>
        <end position="139"/>
    </location>
</feature>
<feature type="transmembrane region" description="Helical" evidence="10">
    <location>
        <begin position="159"/>
        <end position="177"/>
    </location>
</feature>
<dbReference type="InterPro" id="IPR051880">
    <property type="entry name" value="GPC_Orphan_Receptors"/>
</dbReference>
<feature type="transmembrane region" description="Helical" evidence="10">
    <location>
        <begin position="80"/>
        <end position="106"/>
    </location>
</feature>
<dbReference type="Gene3D" id="1.20.1070.10">
    <property type="entry name" value="Rhodopsin 7-helix transmembrane proteins"/>
    <property type="match status" value="1"/>
</dbReference>
<accession>A0ABD0WBU7</accession>
<comment type="subcellular location">
    <subcellularLocation>
        <location evidence="1">Cell membrane</location>
        <topology evidence="1">Multi-pass membrane protein</topology>
    </subcellularLocation>
</comment>
<comment type="caution">
    <text evidence="12">The sequence shown here is derived from an EMBL/GenBank/DDBJ whole genome shotgun (WGS) entry which is preliminary data.</text>
</comment>
<sequence>MVYSTVISPVEAGDHNNVSLYSLVMARLLNLSDHLEGRRGTGEMSTENSTYGFSVSPLNLYEVTPTAKVLESVQGVNLPLQVFFCMAMVSILLVAFLGNVVVVLMVYQRAAMRSAINILLASLAFADMMLAVLNMPYALVTVVTTHWIFGDIFCRVSAMFFWLFLIEGMSILLIISIDRFLIIVQKQDKLSPHRAKVLIFITWTLSFCFSFPLAIGYPSLQIPSRAPQCVFGYTSEPGYQAYVLLLTLVFFFIPFMVMLYTFMGILNTIRHNAVRIHSHPDSICLSQASKLGLMSLQRPFQLNIDMSFKTRAFTTILVLFSVFTACWAPFTAYSLVSTFSSPFYHKANFFEVSTWLLWLCYLKSALNPLIYYWRIKKFRDACLDLAPKYFKFLPQLPGHTKRRIRPSAVYVCGDHRSVV</sequence>
<gene>
    <name evidence="12" type="ORF">UPYG_G00250890</name>
</gene>
<evidence type="ECO:0000256" key="5">
    <source>
        <dbReference type="ARBA" id="ARBA00023040"/>
    </source>
</evidence>
<evidence type="ECO:0000256" key="8">
    <source>
        <dbReference type="ARBA" id="ARBA00023180"/>
    </source>
</evidence>
<dbReference type="InterPro" id="IPR000276">
    <property type="entry name" value="GPCR_Rhodpsn"/>
</dbReference>
<name>A0ABD0WBU7_UMBPY</name>
<dbReference type="GO" id="GO:0005886">
    <property type="term" value="C:plasma membrane"/>
    <property type="evidence" value="ECO:0007669"/>
    <property type="project" value="UniProtKB-SubCell"/>
</dbReference>
<dbReference type="EMBL" id="JAGEUA010000008">
    <property type="protein sequence ID" value="KAL0967328.1"/>
    <property type="molecule type" value="Genomic_DNA"/>
</dbReference>
<dbReference type="FunFam" id="1.20.1070.10:FF:000080">
    <property type="entry name" value="probable G-protein coupled receptor 63"/>
    <property type="match status" value="1"/>
</dbReference>
<keyword evidence="5" id="KW-0297">G-protein coupled receptor</keyword>
<dbReference type="PANTHER" id="PTHR24245:SF1">
    <property type="entry name" value="G-PROTEIN COUPLED RECEPTOR 63-RELATED"/>
    <property type="match status" value="1"/>
</dbReference>
<keyword evidence="3 10" id="KW-0812">Transmembrane</keyword>
<evidence type="ECO:0000256" key="6">
    <source>
        <dbReference type="ARBA" id="ARBA00023136"/>
    </source>
</evidence>
<keyword evidence="13" id="KW-1185">Reference proteome</keyword>